<accession>A0A834SGV0</accession>
<dbReference type="GO" id="GO:0016757">
    <property type="term" value="F:glycosyltransferase activity"/>
    <property type="evidence" value="ECO:0007669"/>
    <property type="project" value="UniProtKB-KW"/>
</dbReference>
<keyword evidence="1" id="KW-0732">Signal</keyword>
<feature type="signal peptide" evidence="1">
    <location>
        <begin position="1"/>
        <end position="26"/>
    </location>
</feature>
<reference evidence="2" key="1">
    <citation type="submission" date="2020-09" db="EMBL/GenBank/DDBJ databases">
        <title>Genome-Enabled Discovery of Anthraquinone Biosynthesis in Senna tora.</title>
        <authorList>
            <person name="Kang S.-H."/>
            <person name="Pandey R.P."/>
            <person name="Lee C.-M."/>
            <person name="Sim J.-S."/>
            <person name="Jeong J.-T."/>
            <person name="Choi B.-S."/>
            <person name="Jung M."/>
            <person name="Ginzburg D."/>
            <person name="Zhao K."/>
            <person name="Won S.Y."/>
            <person name="Oh T.-J."/>
            <person name="Yu Y."/>
            <person name="Kim N.-H."/>
            <person name="Lee O.R."/>
            <person name="Lee T.-H."/>
            <person name="Bashyal P."/>
            <person name="Kim T.-S."/>
            <person name="Lee W.-H."/>
            <person name="Kawkins C."/>
            <person name="Kim C.-K."/>
            <person name="Kim J.S."/>
            <person name="Ahn B.O."/>
            <person name="Rhee S.Y."/>
            <person name="Sohng J.K."/>
        </authorList>
    </citation>
    <scope>NUCLEOTIDE SEQUENCE</scope>
    <source>
        <tissue evidence="2">Leaf</tissue>
    </source>
</reference>
<proteinExistence type="predicted"/>
<keyword evidence="3" id="KW-1185">Reference proteome</keyword>
<keyword evidence="2" id="KW-0808">Transferase</keyword>
<dbReference type="Proteomes" id="UP000634136">
    <property type="component" value="Unassembled WGS sequence"/>
</dbReference>
<feature type="chain" id="PRO_5032698528" evidence="1">
    <location>
        <begin position="27"/>
        <end position="219"/>
    </location>
</feature>
<evidence type="ECO:0000313" key="3">
    <source>
        <dbReference type="Proteomes" id="UP000634136"/>
    </source>
</evidence>
<dbReference type="OrthoDB" id="641593at2759"/>
<evidence type="ECO:0000256" key="1">
    <source>
        <dbReference type="SAM" id="SignalP"/>
    </source>
</evidence>
<name>A0A834SGV0_9FABA</name>
<dbReference type="EMBL" id="JAAIUW010000013">
    <property type="protein sequence ID" value="KAF7803247.1"/>
    <property type="molecule type" value="Genomic_DNA"/>
</dbReference>
<protein>
    <submittedName>
        <fullName evidence="2">Adenine phosphoribosyltransferase</fullName>
    </submittedName>
</protein>
<evidence type="ECO:0000313" key="2">
    <source>
        <dbReference type="EMBL" id="KAF7803247.1"/>
    </source>
</evidence>
<organism evidence="2 3">
    <name type="scientific">Senna tora</name>
    <dbReference type="NCBI Taxonomy" id="362788"/>
    <lineage>
        <taxon>Eukaryota</taxon>
        <taxon>Viridiplantae</taxon>
        <taxon>Streptophyta</taxon>
        <taxon>Embryophyta</taxon>
        <taxon>Tracheophyta</taxon>
        <taxon>Spermatophyta</taxon>
        <taxon>Magnoliopsida</taxon>
        <taxon>eudicotyledons</taxon>
        <taxon>Gunneridae</taxon>
        <taxon>Pentapetalae</taxon>
        <taxon>rosids</taxon>
        <taxon>fabids</taxon>
        <taxon>Fabales</taxon>
        <taxon>Fabaceae</taxon>
        <taxon>Caesalpinioideae</taxon>
        <taxon>Cassia clade</taxon>
        <taxon>Senna</taxon>
    </lineage>
</organism>
<sequence length="219" mass="24148">MSRTVRSTPPLLFVFILLLTVAPTPSHSFYTSYYQYRNIISLAHSLMLGVANLRASRGDVAGSERARAIADKLESGLGLGFLRFAWSAGWDYATSFAWRELSMKELYGAVSDMNELLSGLSELTRLKSDAARAAWVGRNYQNVLALSKSLSRKLLNAFRKSEVVRKVVETVQREVVEGGLLKDCLELGSNDLKALILLLKDLAFSFSSSSSSSNSHSDL</sequence>
<comment type="caution">
    <text evidence="2">The sequence shown here is derived from an EMBL/GenBank/DDBJ whole genome shotgun (WGS) entry which is preliminary data.</text>
</comment>
<gene>
    <name evidence="2" type="ORF">G2W53_042358</name>
</gene>
<keyword evidence="2" id="KW-0328">Glycosyltransferase</keyword>
<dbReference type="AlphaFoldDB" id="A0A834SGV0"/>
<dbReference type="PANTHER" id="PTHR36806">
    <property type="entry name" value="ADENINE PHOSPHORIBOSYLTRANSFERASE"/>
    <property type="match status" value="1"/>
</dbReference>